<dbReference type="InterPro" id="IPR014031">
    <property type="entry name" value="Ketoacyl_synth_C"/>
</dbReference>
<evidence type="ECO:0000313" key="6">
    <source>
        <dbReference type="Proteomes" id="UP000660339"/>
    </source>
</evidence>
<dbReference type="SUPFAM" id="SSF53901">
    <property type="entry name" value="Thiolase-like"/>
    <property type="match status" value="2"/>
</dbReference>
<organism evidence="5 6">
    <name type="scientific">Catellatospora methionotrophica</name>
    <dbReference type="NCBI Taxonomy" id="121620"/>
    <lineage>
        <taxon>Bacteria</taxon>
        <taxon>Bacillati</taxon>
        <taxon>Actinomycetota</taxon>
        <taxon>Actinomycetes</taxon>
        <taxon>Micromonosporales</taxon>
        <taxon>Micromonosporaceae</taxon>
        <taxon>Catellatospora</taxon>
    </lineage>
</organism>
<evidence type="ECO:0000256" key="1">
    <source>
        <dbReference type="ARBA" id="ARBA00008467"/>
    </source>
</evidence>
<dbReference type="SMART" id="SM00825">
    <property type="entry name" value="PKS_KS"/>
    <property type="match status" value="1"/>
</dbReference>
<sequence length="446" mass="46528">MTKVSTPQTPSPDRARQALVTGMGFCLPGPDQPVQTPDDLWQVAAAGASCLRQQGVYYGSVNLPPTLFAERVPGIPDAFGRHFTDVHRFGLIAMAHACADAGLDPAAGDLSAAAILAGRGGVDATIDRYVAVLRAEPATVTAHQAMDLFIGGELGVTLSDLALVQSALARSTGPCHTVSSGCASSAIQIGHAVALIASGDVDVAVVTGADTFHIDLIRNTQTLLRTVQESTGADRPDGLPALLPAFDRLMRPYDRRADCVNYGEGAATVIIESREHAERRGARPYGRVLSQATTRDGLAHPLTSDDSGAGLVAAIRRCLRGHADISEVGYVHGGSDGDALVTSFEANAVRELYADKVTDLLMTSQEACFGHNGAPAGALGVALTLLMLRHGQVCPTANCEQPAEQIPFDPVPGTATRPLDTRYALSLNYQVGGVKSAILLGHPDAC</sequence>
<evidence type="ECO:0000313" key="5">
    <source>
        <dbReference type="EMBL" id="GIG12041.1"/>
    </source>
</evidence>
<dbReference type="InterPro" id="IPR014030">
    <property type="entry name" value="Ketoacyl_synth_N"/>
</dbReference>
<dbReference type="InterPro" id="IPR018201">
    <property type="entry name" value="Ketoacyl_synth_AS"/>
</dbReference>
<accession>A0A8J3PED4</accession>
<dbReference type="InterPro" id="IPR020841">
    <property type="entry name" value="PKS_Beta-ketoAc_synthase_dom"/>
</dbReference>
<dbReference type="Pfam" id="PF00109">
    <property type="entry name" value="ketoacyl-synt"/>
    <property type="match status" value="1"/>
</dbReference>
<comment type="similarity">
    <text evidence="1 3">Belongs to the thiolase-like superfamily. Beta-ketoacyl-ACP synthases family.</text>
</comment>
<name>A0A8J3PED4_9ACTN</name>
<dbReference type="GO" id="GO:0004315">
    <property type="term" value="F:3-oxoacyl-[acyl-carrier-protein] synthase activity"/>
    <property type="evidence" value="ECO:0007669"/>
    <property type="project" value="InterPro"/>
</dbReference>
<dbReference type="InterPro" id="IPR000794">
    <property type="entry name" value="Beta-ketoacyl_synthase"/>
</dbReference>
<dbReference type="PROSITE" id="PS00606">
    <property type="entry name" value="KS3_1"/>
    <property type="match status" value="1"/>
</dbReference>
<proteinExistence type="inferred from homology"/>
<protein>
    <submittedName>
        <fullName evidence="5">3-oxoacyl-[acyl-carrier-protein] synthase 2</fullName>
    </submittedName>
</protein>
<dbReference type="Pfam" id="PF02801">
    <property type="entry name" value="Ketoacyl-synt_C"/>
    <property type="match status" value="1"/>
</dbReference>
<evidence type="ECO:0000256" key="3">
    <source>
        <dbReference type="RuleBase" id="RU003694"/>
    </source>
</evidence>
<dbReference type="PANTHER" id="PTHR11712">
    <property type="entry name" value="POLYKETIDE SYNTHASE-RELATED"/>
    <property type="match status" value="1"/>
</dbReference>
<dbReference type="EMBL" id="BONJ01000001">
    <property type="protein sequence ID" value="GIG12041.1"/>
    <property type="molecule type" value="Genomic_DNA"/>
</dbReference>
<dbReference type="Gene3D" id="3.40.47.10">
    <property type="match status" value="1"/>
</dbReference>
<comment type="caution">
    <text evidence="5">The sequence shown here is derived from an EMBL/GenBank/DDBJ whole genome shotgun (WGS) entry which is preliminary data.</text>
</comment>
<evidence type="ECO:0000256" key="2">
    <source>
        <dbReference type="ARBA" id="ARBA00022679"/>
    </source>
</evidence>
<dbReference type="PANTHER" id="PTHR11712:SF336">
    <property type="entry name" value="3-OXOACYL-[ACYL-CARRIER-PROTEIN] SYNTHASE, MITOCHONDRIAL"/>
    <property type="match status" value="1"/>
</dbReference>
<dbReference type="GO" id="GO:0006633">
    <property type="term" value="P:fatty acid biosynthetic process"/>
    <property type="evidence" value="ECO:0007669"/>
    <property type="project" value="InterPro"/>
</dbReference>
<dbReference type="RefSeq" id="WP_203670886.1">
    <property type="nucleotide sequence ID" value="NZ_BAAATT010000011.1"/>
</dbReference>
<feature type="domain" description="Ketosynthase family 3 (KS3)" evidence="4">
    <location>
        <begin position="1"/>
        <end position="442"/>
    </location>
</feature>
<dbReference type="PROSITE" id="PS52004">
    <property type="entry name" value="KS3_2"/>
    <property type="match status" value="1"/>
</dbReference>
<evidence type="ECO:0000259" key="4">
    <source>
        <dbReference type="PROSITE" id="PS52004"/>
    </source>
</evidence>
<keyword evidence="6" id="KW-1185">Reference proteome</keyword>
<keyword evidence="2 3" id="KW-0808">Transferase</keyword>
<reference evidence="5" key="1">
    <citation type="submission" date="2021-01" db="EMBL/GenBank/DDBJ databases">
        <title>Whole genome shotgun sequence of Catellatospora methionotrophica NBRC 14553.</title>
        <authorList>
            <person name="Komaki H."/>
            <person name="Tamura T."/>
        </authorList>
    </citation>
    <scope>NUCLEOTIDE SEQUENCE</scope>
    <source>
        <strain evidence="5">NBRC 14553</strain>
    </source>
</reference>
<dbReference type="Proteomes" id="UP000660339">
    <property type="component" value="Unassembled WGS sequence"/>
</dbReference>
<dbReference type="AlphaFoldDB" id="A0A8J3PED4"/>
<gene>
    <name evidence="5" type="primary">fabF_1</name>
    <name evidence="5" type="ORF">Cme02nite_03730</name>
</gene>
<dbReference type="InterPro" id="IPR016039">
    <property type="entry name" value="Thiolase-like"/>
</dbReference>